<organism evidence="2 3">
    <name type="scientific">Callorhinchus milii</name>
    <name type="common">Ghost shark</name>
    <dbReference type="NCBI Taxonomy" id="7868"/>
    <lineage>
        <taxon>Eukaryota</taxon>
        <taxon>Metazoa</taxon>
        <taxon>Chordata</taxon>
        <taxon>Craniata</taxon>
        <taxon>Vertebrata</taxon>
        <taxon>Chondrichthyes</taxon>
        <taxon>Holocephali</taxon>
        <taxon>Chimaeriformes</taxon>
        <taxon>Callorhinchidae</taxon>
        <taxon>Callorhinchus</taxon>
    </lineage>
</organism>
<dbReference type="AlphaFoldDB" id="A0A4W3H0N0"/>
<dbReference type="GO" id="GO:0035725">
    <property type="term" value="P:sodium ion transmembrane transport"/>
    <property type="evidence" value="ECO:0007669"/>
    <property type="project" value="TreeGrafter"/>
</dbReference>
<dbReference type="GO" id="GO:0030425">
    <property type="term" value="C:dendrite"/>
    <property type="evidence" value="ECO:0007669"/>
    <property type="project" value="TreeGrafter"/>
</dbReference>
<accession>A0A4W3H0N0</accession>
<proteinExistence type="predicted"/>
<keyword evidence="3" id="KW-1185">Reference proteome</keyword>
<evidence type="ECO:0000313" key="2">
    <source>
        <dbReference type="Ensembl" id="ENSCMIP00000008865.1"/>
    </source>
</evidence>
<dbReference type="Pfam" id="PF08412">
    <property type="entry name" value="Ion_trans_N"/>
    <property type="match status" value="1"/>
</dbReference>
<reference evidence="3" key="1">
    <citation type="journal article" date="2006" name="Science">
        <title>Ancient noncoding elements conserved in the human genome.</title>
        <authorList>
            <person name="Venkatesh B."/>
            <person name="Kirkness E.F."/>
            <person name="Loh Y.H."/>
            <person name="Halpern A.L."/>
            <person name="Lee A.P."/>
            <person name="Johnson J."/>
            <person name="Dandona N."/>
            <person name="Viswanathan L.D."/>
            <person name="Tay A."/>
            <person name="Venter J.C."/>
            <person name="Strausberg R.L."/>
            <person name="Brenner S."/>
        </authorList>
    </citation>
    <scope>NUCLEOTIDE SEQUENCE [LARGE SCALE GENOMIC DNA]</scope>
</reference>
<evidence type="ECO:0000313" key="3">
    <source>
        <dbReference type="Proteomes" id="UP000314986"/>
    </source>
</evidence>
<reference evidence="2" key="5">
    <citation type="submission" date="2025-09" db="UniProtKB">
        <authorList>
            <consortium name="Ensembl"/>
        </authorList>
    </citation>
    <scope>IDENTIFICATION</scope>
</reference>
<dbReference type="GeneTree" id="ENSGT00940000154743"/>
<dbReference type="InterPro" id="IPR051413">
    <property type="entry name" value="K/Na_HCN_channel"/>
</dbReference>
<dbReference type="InParanoid" id="A0A4W3H0N0"/>
<dbReference type="GO" id="GO:0098855">
    <property type="term" value="C:HCN channel complex"/>
    <property type="evidence" value="ECO:0007669"/>
    <property type="project" value="TreeGrafter"/>
</dbReference>
<dbReference type="GO" id="GO:0030424">
    <property type="term" value="C:axon"/>
    <property type="evidence" value="ECO:0007669"/>
    <property type="project" value="TreeGrafter"/>
</dbReference>
<reference evidence="3" key="3">
    <citation type="journal article" date="2014" name="Nature">
        <title>Elephant shark genome provides unique insights into gnathostome evolution.</title>
        <authorList>
            <consortium name="International Elephant Shark Genome Sequencing Consortium"/>
            <person name="Venkatesh B."/>
            <person name="Lee A.P."/>
            <person name="Ravi V."/>
            <person name="Maurya A.K."/>
            <person name="Lian M.M."/>
            <person name="Swann J.B."/>
            <person name="Ohta Y."/>
            <person name="Flajnik M.F."/>
            <person name="Sutoh Y."/>
            <person name="Kasahara M."/>
            <person name="Hoon S."/>
            <person name="Gangu V."/>
            <person name="Roy S.W."/>
            <person name="Irimia M."/>
            <person name="Korzh V."/>
            <person name="Kondrychyn I."/>
            <person name="Lim Z.W."/>
            <person name="Tay B.H."/>
            <person name="Tohari S."/>
            <person name="Kong K.W."/>
            <person name="Ho S."/>
            <person name="Lorente-Galdos B."/>
            <person name="Quilez J."/>
            <person name="Marques-Bonet T."/>
            <person name="Raney B.J."/>
            <person name="Ingham P.W."/>
            <person name="Tay A."/>
            <person name="Hillier L.W."/>
            <person name="Minx P."/>
            <person name="Boehm T."/>
            <person name="Wilson R.K."/>
            <person name="Brenner S."/>
            <person name="Warren W.C."/>
        </authorList>
    </citation>
    <scope>NUCLEOTIDE SEQUENCE [LARGE SCALE GENOMIC DNA]</scope>
</reference>
<evidence type="ECO:0000259" key="1">
    <source>
        <dbReference type="Pfam" id="PF08412"/>
    </source>
</evidence>
<dbReference type="GO" id="GO:0003254">
    <property type="term" value="P:regulation of membrane depolarization"/>
    <property type="evidence" value="ECO:0007669"/>
    <property type="project" value="TreeGrafter"/>
</dbReference>
<dbReference type="Proteomes" id="UP000314986">
    <property type="component" value="Unassembled WGS sequence"/>
</dbReference>
<dbReference type="GO" id="GO:0005249">
    <property type="term" value="F:voltage-gated potassium channel activity"/>
    <property type="evidence" value="ECO:0007669"/>
    <property type="project" value="TreeGrafter"/>
</dbReference>
<reference evidence="2" key="4">
    <citation type="submission" date="2025-08" db="UniProtKB">
        <authorList>
            <consortium name="Ensembl"/>
        </authorList>
    </citation>
    <scope>IDENTIFICATION</scope>
</reference>
<name>A0A4W3H0N0_CALMI</name>
<feature type="domain" description="Ion transport N-terminal" evidence="1">
    <location>
        <begin position="57"/>
        <end position="100"/>
    </location>
</feature>
<sequence length="158" mass="17708">MKLCITGPHLHMRQEPTSGSKISLLSGAEKAQMSSDQITSDDNDNRHYNQSFLQRQFSALLQPGVNKFSLRMFGSHKAVEIEQERVKSAGFWIIHPYSDFRYKGIWGWMVGGKYLMPLYPTMEDGSVGGKGNFPFNIGVWRGLGGGKSIDIKPPFVPL</sequence>
<dbReference type="InterPro" id="IPR013621">
    <property type="entry name" value="Ion_trans_N"/>
</dbReference>
<dbReference type="PANTHER" id="PTHR45689">
    <property type="entry name" value="I[[H]] CHANNEL, ISOFORM E"/>
    <property type="match status" value="1"/>
</dbReference>
<dbReference type="Ensembl" id="ENSCMIT00000009110.1">
    <property type="protein sequence ID" value="ENSCMIP00000008865.1"/>
    <property type="gene ID" value="ENSCMIG00000004731.1"/>
</dbReference>
<protein>
    <recommendedName>
        <fullName evidence="1">Ion transport N-terminal domain-containing protein</fullName>
    </recommendedName>
</protein>
<dbReference type="PANTHER" id="PTHR45689:SF5">
    <property type="entry name" value="I[[H]] CHANNEL, ISOFORM E"/>
    <property type="match status" value="1"/>
</dbReference>
<reference evidence="3" key="2">
    <citation type="journal article" date="2007" name="PLoS Biol.">
        <title>Survey sequencing and comparative analysis of the elephant shark (Callorhinchus milii) genome.</title>
        <authorList>
            <person name="Venkatesh B."/>
            <person name="Kirkness E.F."/>
            <person name="Loh Y.H."/>
            <person name="Halpern A.L."/>
            <person name="Lee A.P."/>
            <person name="Johnson J."/>
            <person name="Dandona N."/>
            <person name="Viswanathan L.D."/>
            <person name="Tay A."/>
            <person name="Venter J.C."/>
            <person name="Strausberg R.L."/>
            <person name="Brenner S."/>
        </authorList>
    </citation>
    <scope>NUCLEOTIDE SEQUENCE [LARGE SCALE GENOMIC DNA]</scope>
</reference>